<dbReference type="EMBL" id="CP007129">
    <property type="protein sequence ID" value="AHG92089.1"/>
    <property type="molecule type" value="Genomic_DNA"/>
</dbReference>
<protein>
    <submittedName>
        <fullName evidence="1">Uncharacterized protein</fullName>
    </submittedName>
</protein>
<dbReference type="KEGG" id="gba:J421_4554"/>
<dbReference type="Proteomes" id="UP000019151">
    <property type="component" value="Plasmid 1"/>
</dbReference>
<dbReference type="AlphaFoldDB" id="W0RLX8"/>
<evidence type="ECO:0000313" key="3">
    <source>
        <dbReference type="EMBL" id="AHG93109.1"/>
    </source>
</evidence>
<accession>W0RLX8</accession>
<reference evidence="1 4" key="2">
    <citation type="journal article" date="2014" name="Genome Announc.">
        <title>Genome Sequence and Methylome of Soil Bacterium Gemmatirosa kalamazoonensis KBS708T, a Member of the Rarely Cultivated Gemmatimonadetes Phylum.</title>
        <authorList>
            <person name="Debruyn J.M."/>
            <person name="Radosevich M."/>
            <person name="Wommack K.E."/>
            <person name="Polson S.W."/>
            <person name="Hauser L.J."/>
            <person name="Fawaz M.N."/>
            <person name="Korlach J."/>
            <person name="Tsai Y.C."/>
        </authorList>
    </citation>
    <scope>NUCLEOTIDE SEQUENCE [LARGE SCALE GENOMIC DNA]</scope>
    <source>
        <strain evidence="1 4">KBS708</strain>
        <plasmid evidence="1">1</plasmid>
        <plasmid evidence="4">Plasmid 1</plasmid>
    </source>
</reference>
<evidence type="ECO:0000313" key="2">
    <source>
        <dbReference type="EMBL" id="AHG92157.1"/>
    </source>
</evidence>
<geneLocation type="plasmid" evidence="1 4">
    <name>1</name>
</geneLocation>
<name>W0RLX8_9BACT</name>
<keyword evidence="4" id="KW-1185">Reference proteome</keyword>
<dbReference type="EMBL" id="CP007129">
    <property type="protein sequence ID" value="AHG92157.1"/>
    <property type="molecule type" value="Genomic_DNA"/>
</dbReference>
<evidence type="ECO:0000313" key="4">
    <source>
        <dbReference type="Proteomes" id="UP000019151"/>
    </source>
</evidence>
<keyword evidence="1" id="KW-0614">Plasmid</keyword>
<reference evidence="1" key="1">
    <citation type="submission" date="2013-12" db="EMBL/GenBank/DDBJ databases">
        <authorList>
            <person name="DeBruyn J.M."/>
            <person name="Radosevich M."/>
            <person name="Wommack K.Eric."/>
            <person name="Polson S."/>
            <person name="Hauser L.J."/>
            <person name="Fawaz M.N."/>
            <person name="Korlach J."/>
            <person name="Tsai Y.-C."/>
        </authorList>
    </citation>
    <scope>NUCLEOTIDE SEQUENCE</scope>
    <source>
        <strain evidence="1">KBS708</strain>
        <plasmid evidence="1">1</plasmid>
    </source>
</reference>
<dbReference type="EMBL" id="CP007129">
    <property type="protein sequence ID" value="AHG93109.1"/>
    <property type="molecule type" value="Genomic_DNA"/>
</dbReference>
<dbReference type="KEGG" id="gba:J421_5574"/>
<dbReference type="HOGENOM" id="CLU_2553404_0_0_0"/>
<dbReference type="KEGG" id="gba:J421_4622"/>
<dbReference type="InParanoid" id="W0RLX8"/>
<proteinExistence type="predicted"/>
<evidence type="ECO:0000313" key="1">
    <source>
        <dbReference type="EMBL" id="AHG92089.1"/>
    </source>
</evidence>
<gene>
    <name evidence="1" type="ORF">J421_4554</name>
    <name evidence="2" type="ORF">J421_4622</name>
    <name evidence="3" type="ORF">J421_5574</name>
</gene>
<dbReference type="RefSeq" id="WP_025413512.1">
    <property type="nucleotide sequence ID" value="NZ_CP007129.1"/>
</dbReference>
<organism evidence="1 4">
    <name type="scientific">Gemmatirosa kalamazoonensis</name>
    <dbReference type="NCBI Taxonomy" id="861299"/>
    <lineage>
        <taxon>Bacteria</taxon>
        <taxon>Pseudomonadati</taxon>
        <taxon>Gemmatimonadota</taxon>
        <taxon>Gemmatimonadia</taxon>
        <taxon>Gemmatimonadales</taxon>
        <taxon>Gemmatimonadaceae</taxon>
        <taxon>Gemmatirosa</taxon>
    </lineage>
</organism>
<sequence>MPGRFEGEEHPAARLTEWQVLRMRRVMRRARQRQGGRELVTMFAALYRVSHGTVSMAISGKTWRHLKGAVPPSRRFRRRAHA</sequence>